<evidence type="ECO:0000256" key="3">
    <source>
        <dbReference type="ARBA" id="ARBA00022729"/>
    </source>
</evidence>
<keyword evidence="10" id="KW-0326">Glycosidase</keyword>
<dbReference type="InterPro" id="IPR017853">
    <property type="entry name" value="GH"/>
</dbReference>
<feature type="active site" description="Proton donor/acceptor" evidence="12">
    <location>
        <position position="197"/>
    </location>
</feature>
<dbReference type="PANTHER" id="PTHR15172">
    <property type="entry name" value="GALACTOCEREBROSIDASE"/>
    <property type="match status" value="1"/>
</dbReference>
<sequence>MVSLHVLTAVVFLYCLVFSWALKSNIFHFEVQDFLKDDQDTISFDDSHGLGRVFEGIGAISGGGATSKLLVNYPKKQRDEILDYLFKPGFGASLQIFKVEIGGDIQSTDGTEASHMHNSWEENYHRGYEWWLMQEAKKRNPNIKLYGLPWGFPGWLGKGTHNPYIDPVQTADYVVNWIKGAKSVYNLTIDYVGIWNERPYNITYIKILRQTLDQNGFQNTVIIAPDDFGWKLVTDIQKDKDLDNMIHAIGAHYPGTKSAWKAKQSKKPLWASEDYSTFNDEVGGGCWARILNQNYVNGFMTSTISWNLIGSYYPSLPFPRNGLMTAMQPWSGHYVVSTPIWVSAHTTQFVPVGWTYLQHNHGVGKLPKGGSYVSLTNEAKDQLTIVIETMSHDHSICVRPKLHPYKVAPQTVTISLQGSFKNIDKLNVWHSKLLYNGSQSQMFMQQKPLILENGQAQLTLGLDEVYTLTTFSKGKKGTHPKPQEPAPFPSYIKDDFSAYEEYQEPFYIAPQIGSYEVRKVDGQNVMRQTVLQRPIYWCKSETADKTISVIGSFNWTETKISVEFEIPAVNGTDGVFVAARVDRGGCHSNDAQGVFFFVFPITGKFMVTNDLARTKVLHQGSVPIGLGKHQMSLDVTKTKAEGCYDLKQTFSIDLPATPQNGWAALGTDSFGLADFHSYTLQVPHA</sequence>
<dbReference type="EMBL" id="JAWDGP010004229">
    <property type="protein sequence ID" value="KAK3766451.1"/>
    <property type="molecule type" value="Genomic_DNA"/>
</dbReference>
<feature type="domain" description="Glycosyl hydrolase family 59 catalytic" evidence="13">
    <location>
        <begin position="54"/>
        <end position="348"/>
    </location>
</feature>
<name>A0AAE0ZD07_9GAST</name>
<dbReference type="Gene3D" id="3.20.20.80">
    <property type="entry name" value="Glycosidases"/>
    <property type="match status" value="1"/>
</dbReference>
<evidence type="ECO:0000256" key="8">
    <source>
        <dbReference type="ARBA" id="ARBA00023157"/>
    </source>
</evidence>
<evidence type="ECO:0000256" key="6">
    <source>
        <dbReference type="ARBA" id="ARBA00022963"/>
    </source>
</evidence>
<dbReference type="Pfam" id="PF02057">
    <property type="entry name" value="Glyco_hydro_59"/>
    <property type="match status" value="1"/>
</dbReference>
<evidence type="ECO:0000256" key="10">
    <source>
        <dbReference type="ARBA" id="ARBA00023295"/>
    </source>
</evidence>
<dbReference type="Pfam" id="PF17387">
    <property type="entry name" value="Glyco_hydro_59M"/>
    <property type="match status" value="1"/>
</dbReference>
<dbReference type="InterPro" id="IPR013785">
    <property type="entry name" value="Aldolase_TIM"/>
</dbReference>
<keyword evidence="7" id="KW-0443">Lipid metabolism</keyword>
<protein>
    <recommendedName>
        <fullName evidence="2">galactosylceramidase</fullName>
        <ecNumber evidence="2">3.2.1.46</ecNumber>
    </recommendedName>
    <alternativeName>
        <fullName evidence="11">Galactosylceramidase</fullName>
    </alternativeName>
</protein>
<gene>
    <name evidence="16" type="ORF">RRG08_066150</name>
</gene>
<evidence type="ECO:0000256" key="2">
    <source>
        <dbReference type="ARBA" id="ARBA00012657"/>
    </source>
</evidence>
<evidence type="ECO:0000256" key="12">
    <source>
        <dbReference type="PIRSR" id="PIRSR601286-50"/>
    </source>
</evidence>
<accession>A0AAE0ZD07</accession>
<dbReference type="EC" id="3.2.1.46" evidence="2"/>
<dbReference type="AlphaFoldDB" id="A0AAE0ZD07"/>
<keyword evidence="5" id="KW-0746">Sphingolipid metabolism</keyword>
<dbReference type="Gene3D" id="2.60.120.560">
    <property type="entry name" value="Exo-inulinase, domain 1"/>
    <property type="match status" value="1"/>
</dbReference>
<keyword evidence="8" id="KW-1015">Disulfide bond</keyword>
<proteinExistence type="inferred from homology"/>
<keyword evidence="9" id="KW-0325">Glycoprotein</keyword>
<evidence type="ECO:0000313" key="17">
    <source>
        <dbReference type="Proteomes" id="UP001283361"/>
    </source>
</evidence>
<evidence type="ECO:0000256" key="1">
    <source>
        <dbReference type="ARBA" id="ARBA00005637"/>
    </source>
</evidence>
<dbReference type="InterPro" id="IPR049161">
    <property type="entry name" value="GH59_cat"/>
</dbReference>
<feature type="active site" description="Nucleophile" evidence="12">
    <location>
        <position position="273"/>
    </location>
</feature>
<evidence type="ECO:0000256" key="7">
    <source>
        <dbReference type="ARBA" id="ARBA00023098"/>
    </source>
</evidence>
<dbReference type="GO" id="GO:0016020">
    <property type="term" value="C:membrane"/>
    <property type="evidence" value="ECO:0007669"/>
    <property type="project" value="GOC"/>
</dbReference>
<evidence type="ECO:0000313" key="16">
    <source>
        <dbReference type="EMBL" id="KAK3766451.1"/>
    </source>
</evidence>
<evidence type="ECO:0000259" key="13">
    <source>
        <dbReference type="Pfam" id="PF02057"/>
    </source>
</evidence>
<evidence type="ECO:0000256" key="9">
    <source>
        <dbReference type="ARBA" id="ARBA00023180"/>
    </source>
</evidence>
<comment type="similarity">
    <text evidence="1">Belongs to the glycosyl hydrolase 59 family.</text>
</comment>
<dbReference type="FunFam" id="3.20.20.80:FF:000026">
    <property type="entry name" value="galactocerebrosidase precursor"/>
    <property type="match status" value="1"/>
</dbReference>
<evidence type="ECO:0000256" key="11">
    <source>
        <dbReference type="ARBA" id="ARBA00033098"/>
    </source>
</evidence>
<dbReference type="GO" id="GO:0006683">
    <property type="term" value="P:galactosylceramide catabolic process"/>
    <property type="evidence" value="ECO:0007669"/>
    <property type="project" value="InterPro"/>
</dbReference>
<dbReference type="GO" id="GO:0004336">
    <property type="term" value="F:galactosylceramidase activity"/>
    <property type="evidence" value="ECO:0007669"/>
    <property type="project" value="UniProtKB-EC"/>
</dbReference>
<dbReference type="PRINTS" id="PR00850">
    <property type="entry name" value="GLHYDRLASE59"/>
</dbReference>
<keyword evidence="17" id="KW-1185">Reference proteome</keyword>
<dbReference type="Pfam" id="PF21708">
    <property type="entry name" value="Glyco_hydro_59_C"/>
    <property type="match status" value="1"/>
</dbReference>
<feature type="domain" description="Glycosyl hydrolase family 59 C-terminal lectin" evidence="15">
    <location>
        <begin position="511"/>
        <end position="680"/>
    </location>
</feature>
<dbReference type="InterPro" id="IPR035394">
    <property type="entry name" value="Glyco_hydro_59_dom"/>
</dbReference>
<keyword evidence="4" id="KW-0378">Hydrolase</keyword>
<evidence type="ECO:0000259" key="15">
    <source>
        <dbReference type="Pfam" id="PF21708"/>
    </source>
</evidence>
<evidence type="ECO:0000256" key="4">
    <source>
        <dbReference type="ARBA" id="ARBA00022801"/>
    </source>
</evidence>
<evidence type="ECO:0000256" key="5">
    <source>
        <dbReference type="ARBA" id="ARBA00022919"/>
    </source>
</evidence>
<dbReference type="InterPro" id="IPR049162">
    <property type="entry name" value="GH59_C"/>
</dbReference>
<keyword evidence="6" id="KW-0442">Lipid degradation</keyword>
<dbReference type="Proteomes" id="UP001283361">
    <property type="component" value="Unassembled WGS sequence"/>
</dbReference>
<feature type="domain" description="Glycosyl hydrolase family 59 central" evidence="14">
    <location>
        <begin position="361"/>
        <end position="474"/>
    </location>
</feature>
<keyword evidence="3" id="KW-0732">Signal</keyword>
<dbReference type="SUPFAM" id="SSF51445">
    <property type="entry name" value="(Trans)glycosidases"/>
    <property type="match status" value="1"/>
</dbReference>
<dbReference type="Gene3D" id="3.20.20.70">
    <property type="entry name" value="Aldolase class I"/>
    <property type="match status" value="1"/>
</dbReference>
<dbReference type="InterPro" id="IPR001286">
    <property type="entry name" value="Glyco_hydro_59"/>
</dbReference>
<reference evidence="16" key="1">
    <citation type="journal article" date="2023" name="G3 (Bethesda)">
        <title>A reference genome for the long-term kleptoplast-retaining sea slug Elysia crispata morphotype clarki.</title>
        <authorList>
            <person name="Eastman K.E."/>
            <person name="Pendleton A.L."/>
            <person name="Shaikh M.A."/>
            <person name="Suttiyut T."/>
            <person name="Ogas R."/>
            <person name="Tomko P."/>
            <person name="Gavelis G."/>
            <person name="Widhalm J.R."/>
            <person name="Wisecaver J.H."/>
        </authorList>
    </citation>
    <scope>NUCLEOTIDE SEQUENCE</scope>
    <source>
        <strain evidence="16">ECLA1</strain>
    </source>
</reference>
<evidence type="ECO:0000259" key="14">
    <source>
        <dbReference type="Pfam" id="PF17387"/>
    </source>
</evidence>
<dbReference type="GO" id="GO:0005764">
    <property type="term" value="C:lysosome"/>
    <property type="evidence" value="ECO:0007669"/>
    <property type="project" value="TreeGrafter"/>
</dbReference>
<organism evidence="16 17">
    <name type="scientific">Elysia crispata</name>
    <name type="common">lettuce slug</name>
    <dbReference type="NCBI Taxonomy" id="231223"/>
    <lineage>
        <taxon>Eukaryota</taxon>
        <taxon>Metazoa</taxon>
        <taxon>Spiralia</taxon>
        <taxon>Lophotrochozoa</taxon>
        <taxon>Mollusca</taxon>
        <taxon>Gastropoda</taxon>
        <taxon>Heterobranchia</taxon>
        <taxon>Euthyneura</taxon>
        <taxon>Panpulmonata</taxon>
        <taxon>Sacoglossa</taxon>
        <taxon>Placobranchoidea</taxon>
        <taxon>Plakobranchidae</taxon>
        <taxon>Elysia</taxon>
    </lineage>
</organism>
<comment type="caution">
    <text evidence="16">The sequence shown here is derived from an EMBL/GenBank/DDBJ whole genome shotgun (WGS) entry which is preliminary data.</text>
</comment>
<dbReference type="PANTHER" id="PTHR15172:SF1">
    <property type="entry name" value="GALACTOCEREBROSIDASE"/>
    <property type="match status" value="1"/>
</dbReference>